<organism evidence="2 3">
    <name type="scientific">Channa striata</name>
    <name type="common">Snakehead murrel</name>
    <name type="synonym">Ophicephalus striatus</name>
    <dbReference type="NCBI Taxonomy" id="64152"/>
    <lineage>
        <taxon>Eukaryota</taxon>
        <taxon>Metazoa</taxon>
        <taxon>Chordata</taxon>
        <taxon>Craniata</taxon>
        <taxon>Vertebrata</taxon>
        <taxon>Euteleostomi</taxon>
        <taxon>Actinopterygii</taxon>
        <taxon>Neopterygii</taxon>
        <taxon>Teleostei</taxon>
        <taxon>Neoteleostei</taxon>
        <taxon>Acanthomorphata</taxon>
        <taxon>Anabantaria</taxon>
        <taxon>Anabantiformes</taxon>
        <taxon>Channoidei</taxon>
        <taxon>Channidae</taxon>
        <taxon>Channa</taxon>
    </lineage>
</organism>
<evidence type="ECO:0000256" key="1">
    <source>
        <dbReference type="SAM" id="MobiDB-lite"/>
    </source>
</evidence>
<gene>
    <name evidence="2" type="ORF">Q5P01_001597</name>
</gene>
<feature type="region of interest" description="Disordered" evidence="1">
    <location>
        <begin position="45"/>
        <end position="78"/>
    </location>
</feature>
<dbReference type="InterPro" id="IPR043442">
    <property type="entry name" value="Perm1"/>
</dbReference>
<evidence type="ECO:0000313" key="3">
    <source>
        <dbReference type="Proteomes" id="UP001187415"/>
    </source>
</evidence>
<sequence length="993" mass="110483">MDDLDHSMHIAEYDWTSFYEESEECSLLQPSLACLDNLSLSDSENSEILSPDFSTRQQETKQSPDVKSDGAEDGEPGFRIEEESCVELLVEVNTSATGGEQVKVTAGAKGGSVTQVDCELSLICPAENTFNTGEVHVKTVEDTERTNELSHVKCSEVSKELKKEDRDLQRQTDDTKDEPDSVLLHQTKLNLNESNNTQEAGSETVSSVVTRAEKERWFVTVNDRPTRQRVPVSSVKKKTRQKKLCWNKCSSRQEQPVENGFTRNRGKNESERGTDTRGFAQSNPNVQNSGRPSSSPKKHECTLDSSQMPCKDEKISKNSHSLKKHTIEQTMDRNTYKLTSSASSSDETFTRKDILQESKAFFSVHSYDSENCLSAAKPVVDSPHPLTGHLIKDQQLSLKTRNLPNTGDTRAREIHSCDSTLSCDMSATNCQGCESTSVESILAFPSVGQRANKMPHDNSTCDNDTHSTGLCRPSYTLTPPKQENHLLASGGSSGRKFGPLPVPDLTVTPCSVANSPETYARAAGHRRPVYAISAFWDEMEKLTINDILQLRMSSSISTQDDSPPSDSFLVGTMHNNVFVGGLMDTSDMADSDYFTQPDECKPDCSSCEFSTSDLEEEYCQFIGDSRNSSPNPQGETQQEESMSTCSEEKETPVPLQDFAGRCIGDQESHTLSKVSWPRQITNISLKSLVDNDEGNLFVSGHQSLDENMVLKVKDTMETRIPAPVLSSTEILNDDYQISIPEVFEYFFKDDKGNDSGFVTIYDPENISVDSVFDCTLCSIRDLISFSSLHDSQQSEKKPIPIFSCSHPTVRELTFPKLDYVSLNADCEEEAISPIRIISCTFTQASDYGAGWKSLLLPMGKICFHDKGSIWYQRSGVWVFPFKPEKTQIKSKSQRNAVIAEGNLFSTPSQLFREQTLQQRIVETICTRRDGIFSTLKQSDMCLVCIAFASWVLRSSDPEAADTWKAALLANLSALSAIQFLRGYVKKNPPLYNP</sequence>
<dbReference type="GO" id="GO:0006355">
    <property type="term" value="P:regulation of DNA-templated transcription"/>
    <property type="evidence" value="ECO:0007669"/>
    <property type="project" value="InterPro"/>
</dbReference>
<feature type="compositionally biased region" description="Polar residues" evidence="1">
    <location>
        <begin position="625"/>
        <end position="645"/>
    </location>
</feature>
<dbReference type="GO" id="GO:0014850">
    <property type="term" value="P:response to muscle activity"/>
    <property type="evidence" value="ECO:0007669"/>
    <property type="project" value="TreeGrafter"/>
</dbReference>
<dbReference type="EMBL" id="JAUPFM010000001">
    <property type="protein sequence ID" value="KAK2862064.1"/>
    <property type="molecule type" value="Genomic_DNA"/>
</dbReference>
<protein>
    <recommendedName>
        <fullName evidence="4">PGC-1 and ERR-induced regulator in muscle protein 1</fullName>
    </recommendedName>
</protein>
<feature type="compositionally biased region" description="Basic and acidic residues" evidence="1">
    <location>
        <begin position="266"/>
        <end position="275"/>
    </location>
</feature>
<evidence type="ECO:0000313" key="2">
    <source>
        <dbReference type="EMBL" id="KAK2862064.1"/>
    </source>
</evidence>
<proteinExistence type="predicted"/>
<dbReference type="PANTHER" id="PTHR47282">
    <property type="entry name" value="PGC-1 AND ERR-INDUCED REGULATOR IN MUSCLE PROTEIN 1"/>
    <property type="match status" value="1"/>
</dbReference>
<feature type="compositionally biased region" description="Basic and acidic residues" evidence="1">
    <location>
        <begin position="160"/>
        <end position="174"/>
    </location>
</feature>
<name>A0AA88NPT7_CHASR</name>
<keyword evidence="3" id="KW-1185">Reference proteome</keyword>
<feature type="region of interest" description="Disordered" evidence="1">
    <location>
        <begin position="160"/>
        <end position="182"/>
    </location>
</feature>
<reference evidence="2" key="1">
    <citation type="submission" date="2023-07" db="EMBL/GenBank/DDBJ databases">
        <title>Chromosome-level Genome Assembly of Striped Snakehead (Channa striata).</title>
        <authorList>
            <person name="Liu H."/>
        </authorList>
    </citation>
    <scope>NUCLEOTIDE SEQUENCE</scope>
    <source>
        <strain evidence="2">Gz</strain>
        <tissue evidence="2">Muscle</tissue>
    </source>
</reference>
<feature type="compositionally biased region" description="Polar residues" evidence="1">
    <location>
        <begin position="279"/>
        <end position="295"/>
    </location>
</feature>
<dbReference type="Proteomes" id="UP001187415">
    <property type="component" value="Unassembled WGS sequence"/>
</dbReference>
<feature type="region of interest" description="Disordered" evidence="1">
    <location>
        <begin position="255"/>
        <end position="328"/>
    </location>
</feature>
<evidence type="ECO:0008006" key="4">
    <source>
        <dbReference type="Google" id="ProtNLM"/>
    </source>
</evidence>
<dbReference type="GO" id="GO:0005737">
    <property type="term" value="C:cytoplasm"/>
    <property type="evidence" value="ECO:0007669"/>
    <property type="project" value="TreeGrafter"/>
</dbReference>
<feature type="region of interest" description="Disordered" evidence="1">
    <location>
        <begin position="622"/>
        <end position="651"/>
    </location>
</feature>
<feature type="compositionally biased region" description="Basic and acidic residues" evidence="1">
    <location>
        <begin position="58"/>
        <end position="78"/>
    </location>
</feature>
<dbReference type="AlphaFoldDB" id="A0AA88NPT7"/>
<accession>A0AA88NPT7</accession>
<comment type="caution">
    <text evidence="2">The sequence shown here is derived from an EMBL/GenBank/DDBJ whole genome shotgun (WGS) entry which is preliminary data.</text>
</comment>
<dbReference type="GO" id="GO:0005634">
    <property type="term" value="C:nucleus"/>
    <property type="evidence" value="ECO:0007669"/>
    <property type="project" value="TreeGrafter"/>
</dbReference>
<dbReference type="PANTHER" id="PTHR47282:SF1">
    <property type="entry name" value="PGC-1 AND ERR-INDUCED REGULATOR IN MUSCLE PROTEIN 1"/>
    <property type="match status" value="1"/>
</dbReference>